<dbReference type="AlphaFoldDB" id="A0A3B0PLS9"/>
<keyword evidence="1" id="KW-0472">Membrane</keyword>
<feature type="transmembrane region" description="Helical" evidence="1">
    <location>
        <begin position="20"/>
        <end position="38"/>
    </location>
</feature>
<gene>
    <name evidence="2" type="ORF">NCTC10124_00170</name>
</gene>
<accession>A0A3B0PLS9</accession>
<protein>
    <submittedName>
        <fullName evidence="2">Uncharacterized protein</fullName>
    </submittedName>
</protein>
<sequence>MFFYKVESKNSQTQNKLKPIWFHILILFFLAVIIFTFSKFDYKLNSYFGFQNFYKNVFKFFQIKNESTYLGKTNLALDSLSYLW</sequence>
<name>A0A3B0PLS9_MYCSY</name>
<evidence type="ECO:0000313" key="3">
    <source>
        <dbReference type="Proteomes" id="UP000259328"/>
    </source>
</evidence>
<dbReference type="Proteomes" id="UP000259328">
    <property type="component" value="Chromosome"/>
</dbReference>
<keyword evidence="1" id="KW-0812">Transmembrane</keyword>
<evidence type="ECO:0000313" key="2">
    <source>
        <dbReference type="EMBL" id="SYV92446.1"/>
    </source>
</evidence>
<reference evidence="3" key="1">
    <citation type="submission" date="2018-06" db="EMBL/GenBank/DDBJ databases">
        <authorList>
            <consortium name="Pathogen Informatics"/>
        </authorList>
    </citation>
    <scope>NUCLEOTIDE SEQUENCE [LARGE SCALE GENOMIC DNA]</scope>
    <source>
        <strain evidence="3">NCTC10124</strain>
    </source>
</reference>
<feature type="non-terminal residue" evidence="2">
    <location>
        <position position="84"/>
    </location>
</feature>
<organism evidence="2 3">
    <name type="scientific">Mycoplasmopsis synoviae</name>
    <name type="common">Mycoplasma synoviae</name>
    <dbReference type="NCBI Taxonomy" id="2109"/>
    <lineage>
        <taxon>Bacteria</taxon>
        <taxon>Bacillati</taxon>
        <taxon>Mycoplasmatota</taxon>
        <taxon>Mycoplasmoidales</taxon>
        <taxon>Metamycoplasmataceae</taxon>
        <taxon>Mycoplasmopsis</taxon>
    </lineage>
</organism>
<dbReference type="EMBL" id="LS991953">
    <property type="protein sequence ID" value="SYV92446.1"/>
    <property type="molecule type" value="Genomic_DNA"/>
</dbReference>
<evidence type="ECO:0000256" key="1">
    <source>
        <dbReference type="SAM" id="Phobius"/>
    </source>
</evidence>
<keyword evidence="1" id="KW-1133">Transmembrane helix</keyword>
<proteinExistence type="predicted"/>